<evidence type="ECO:0000313" key="3">
    <source>
        <dbReference type="Proteomes" id="UP000464378"/>
    </source>
</evidence>
<dbReference type="SUPFAM" id="SSF53335">
    <property type="entry name" value="S-adenosyl-L-methionine-dependent methyltransferases"/>
    <property type="match status" value="1"/>
</dbReference>
<dbReference type="CDD" id="cd02440">
    <property type="entry name" value="AdoMet_MTases"/>
    <property type="match status" value="1"/>
</dbReference>
<dbReference type="EMBL" id="LR593887">
    <property type="protein sequence ID" value="VTS06457.1"/>
    <property type="molecule type" value="Genomic_DNA"/>
</dbReference>
<dbReference type="KEGG" id="tim:GMBLW1_46450"/>
<evidence type="ECO:0000259" key="1">
    <source>
        <dbReference type="Pfam" id="PF13649"/>
    </source>
</evidence>
<dbReference type="GO" id="GO:0032259">
    <property type="term" value="P:methylation"/>
    <property type="evidence" value="ECO:0007669"/>
    <property type="project" value="UniProtKB-KW"/>
</dbReference>
<protein>
    <recommendedName>
        <fullName evidence="1">Methyltransferase domain-containing protein</fullName>
    </recommendedName>
</protein>
<proteinExistence type="predicted"/>
<dbReference type="InterPro" id="IPR029063">
    <property type="entry name" value="SAM-dependent_MTases_sf"/>
</dbReference>
<dbReference type="GO" id="GO:0008168">
    <property type="term" value="F:methyltransferase activity"/>
    <property type="evidence" value="ECO:0007669"/>
    <property type="project" value="UniProtKB-KW"/>
</dbReference>
<feature type="domain" description="Methyltransferase" evidence="1">
    <location>
        <begin position="89"/>
        <end position="181"/>
    </location>
</feature>
<dbReference type="Proteomes" id="UP000464378">
    <property type="component" value="Chromosome"/>
</dbReference>
<dbReference type="Gene3D" id="3.40.50.150">
    <property type="entry name" value="Vaccinia Virus protein VP39"/>
    <property type="match status" value="1"/>
</dbReference>
<organism evidence="2">
    <name type="scientific">Tuwongella immobilis</name>
    <dbReference type="NCBI Taxonomy" id="692036"/>
    <lineage>
        <taxon>Bacteria</taxon>
        <taxon>Pseudomonadati</taxon>
        <taxon>Planctomycetota</taxon>
        <taxon>Planctomycetia</taxon>
        <taxon>Gemmatales</taxon>
        <taxon>Gemmataceae</taxon>
        <taxon>Tuwongella</taxon>
    </lineage>
</organism>
<dbReference type="AlphaFoldDB" id="A0A6C2YS96"/>
<dbReference type="InterPro" id="IPR041698">
    <property type="entry name" value="Methyltransf_25"/>
</dbReference>
<dbReference type="EMBL" id="LR586016">
    <property type="protein sequence ID" value="VIP04548.1"/>
    <property type="molecule type" value="Genomic_DNA"/>
</dbReference>
<sequence>MDGSPTRRQLLHVVPMATVDEPEQTDSRDADLWYQLLTRETLRPLSRKVVIPEPLTPEWFALIEEKRYARHGAWMHRLLEFHKHPGERVLALGDGLGTDWIQYARQGAHCIVCSESQVGLAHVRRNFECRGLVAQFVHTPSHQLPFEPETVDVVSLSGDRLERVSPEVLLPEIFRVLKPGGKVIATLPAQNDAYAWERWALPWRNWLPFWKNQSAARASQLRFNRRQVTQLFADFAELKIYQRHLRRSELPHLWRPLPLPLMERLMGRFLVVKAYKPLTAAMRLTQVA</sequence>
<evidence type="ECO:0000313" key="2">
    <source>
        <dbReference type="EMBL" id="VIP04548.1"/>
    </source>
</evidence>
<keyword evidence="3" id="KW-1185">Reference proteome</keyword>
<dbReference type="RefSeq" id="WP_162659619.1">
    <property type="nucleotide sequence ID" value="NZ_LR593887.1"/>
</dbReference>
<keyword evidence="2" id="KW-0489">Methyltransferase</keyword>
<accession>A0A6C2YS96</accession>
<dbReference type="InParanoid" id="A0A6C2YS96"/>
<reference evidence="2" key="1">
    <citation type="submission" date="2019-04" db="EMBL/GenBank/DDBJ databases">
        <authorList>
            <consortium name="Science for Life Laboratories"/>
        </authorList>
    </citation>
    <scope>NUCLEOTIDE SEQUENCE</scope>
    <source>
        <strain evidence="2">MBLW1</strain>
    </source>
</reference>
<name>A0A6C2YS96_9BACT</name>
<keyword evidence="2" id="KW-0808">Transferase</keyword>
<dbReference type="Pfam" id="PF13649">
    <property type="entry name" value="Methyltransf_25"/>
    <property type="match status" value="1"/>
</dbReference>
<gene>
    <name evidence="2" type="ORF">GMBLW1_46450</name>
</gene>